<accession>A0A8H6XGF4</accession>
<evidence type="ECO:0008006" key="3">
    <source>
        <dbReference type="Google" id="ProtNLM"/>
    </source>
</evidence>
<reference evidence="1" key="1">
    <citation type="submission" date="2020-05" db="EMBL/GenBank/DDBJ databases">
        <title>Mycena genomes resolve the evolution of fungal bioluminescence.</title>
        <authorList>
            <person name="Tsai I.J."/>
        </authorList>
    </citation>
    <scope>NUCLEOTIDE SEQUENCE</scope>
    <source>
        <strain evidence="1">160909Yilan</strain>
    </source>
</reference>
<dbReference type="Proteomes" id="UP000623467">
    <property type="component" value="Unassembled WGS sequence"/>
</dbReference>
<dbReference type="OrthoDB" id="3365698at2759"/>
<evidence type="ECO:0000313" key="1">
    <source>
        <dbReference type="EMBL" id="KAF7341010.1"/>
    </source>
</evidence>
<protein>
    <recommendedName>
        <fullName evidence="3">F-box domain-containing protein</fullName>
    </recommendedName>
</protein>
<dbReference type="AlphaFoldDB" id="A0A8H6XGF4"/>
<gene>
    <name evidence="1" type="ORF">MSAN_02086500</name>
</gene>
<name>A0A8H6XGF4_9AGAR</name>
<dbReference type="SUPFAM" id="SSF52058">
    <property type="entry name" value="L domain-like"/>
    <property type="match status" value="1"/>
</dbReference>
<proteinExistence type="predicted"/>
<sequence length="448" mass="50157">MVHSYQDCAFMRFYSSPNALHALPSHLLTSNDPPTDVEVVQVVRDVVDRLNASVVALDASIAGADAEHLLEQLRNMRKHAIEAIRRGRAILSVIRRLPSDILAEIFAYTVPDLVLRHRRVTDTSPWVYGRVCSRWRTLSTSLPTLWSHIEPYLPVPLLMTQLDLAKGCGLTIRLIYSETEAVDPLIACCRRWETVDIQMGVKTLAILERVHGKLPMLRDLKCSDSTGVGFCAAFEIAPNLSSATIVGKASLRLPWPQLARLSQRIPQIEGLSQLGSACNLVELSLTNSVPLSLALARTDGLSELILKFPLLRRLYIEDGEFLDFLVLPALEDLHISRHAMSLISLIDRSSCSLQKIISFDSEVDVIPIFVGAPTLHEIRLVVRSDPDLERLLSYLTIHSDSDIDFRPPCPELRAFAVYRDLNEHQSMLLAHMVESRLRSRACSNLIIV</sequence>
<dbReference type="EMBL" id="JACAZH010000028">
    <property type="protein sequence ID" value="KAF7341010.1"/>
    <property type="molecule type" value="Genomic_DNA"/>
</dbReference>
<keyword evidence="2" id="KW-1185">Reference proteome</keyword>
<organism evidence="1 2">
    <name type="scientific">Mycena sanguinolenta</name>
    <dbReference type="NCBI Taxonomy" id="230812"/>
    <lineage>
        <taxon>Eukaryota</taxon>
        <taxon>Fungi</taxon>
        <taxon>Dikarya</taxon>
        <taxon>Basidiomycota</taxon>
        <taxon>Agaricomycotina</taxon>
        <taxon>Agaricomycetes</taxon>
        <taxon>Agaricomycetidae</taxon>
        <taxon>Agaricales</taxon>
        <taxon>Marasmiineae</taxon>
        <taxon>Mycenaceae</taxon>
        <taxon>Mycena</taxon>
    </lineage>
</organism>
<evidence type="ECO:0000313" key="2">
    <source>
        <dbReference type="Proteomes" id="UP000623467"/>
    </source>
</evidence>
<comment type="caution">
    <text evidence="1">The sequence shown here is derived from an EMBL/GenBank/DDBJ whole genome shotgun (WGS) entry which is preliminary data.</text>
</comment>
<dbReference type="Gene3D" id="1.20.1280.50">
    <property type="match status" value="1"/>
</dbReference>